<dbReference type="PROSITE" id="PS50213">
    <property type="entry name" value="FAS1"/>
    <property type="match status" value="1"/>
</dbReference>
<evidence type="ECO:0000313" key="11">
    <source>
        <dbReference type="Proteomes" id="UP000823388"/>
    </source>
</evidence>
<dbReference type="EMBL" id="CM029050">
    <property type="protein sequence ID" value="KAG2566845.1"/>
    <property type="molecule type" value="Genomic_DNA"/>
</dbReference>
<dbReference type="AlphaFoldDB" id="A0A8T0Q0J5"/>
<dbReference type="SMART" id="SM00554">
    <property type="entry name" value="FAS1"/>
    <property type="match status" value="1"/>
</dbReference>
<dbReference type="Proteomes" id="UP000823388">
    <property type="component" value="Chromosome 7N"/>
</dbReference>
<protein>
    <recommendedName>
        <fullName evidence="9">FAS1 domain-containing protein</fullName>
    </recommendedName>
</protein>
<keyword evidence="11" id="KW-1185">Reference proteome</keyword>
<evidence type="ECO:0000256" key="2">
    <source>
        <dbReference type="ARBA" id="ARBA00007843"/>
    </source>
</evidence>
<dbReference type="GO" id="GO:0098552">
    <property type="term" value="C:side of membrane"/>
    <property type="evidence" value="ECO:0007669"/>
    <property type="project" value="UniProtKB-KW"/>
</dbReference>
<dbReference type="InterPro" id="IPR000782">
    <property type="entry name" value="FAS1_domain"/>
</dbReference>
<keyword evidence="5 8" id="KW-0732">Signal</keyword>
<dbReference type="Pfam" id="PF02469">
    <property type="entry name" value="Fasciclin"/>
    <property type="match status" value="1"/>
</dbReference>
<evidence type="ECO:0000256" key="6">
    <source>
        <dbReference type="ARBA" id="ARBA00023136"/>
    </source>
</evidence>
<keyword evidence="3" id="KW-1003">Cell membrane</keyword>
<feature type="chain" id="PRO_5035737648" description="FAS1 domain-containing protein" evidence="8">
    <location>
        <begin position="26"/>
        <end position="267"/>
    </location>
</feature>
<evidence type="ECO:0000256" key="5">
    <source>
        <dbReference type="ARBA" id="ARBA00022729"/>
    </source>
</evidence>
<dbReference type="GO" id="GO:0009834">
    <property type="term" value="P:plant-type secondary cell wall biogenesis"/>
    <property type="evidence" value="ECO:0007669"/>
    <property type="project" value="TreeGrafter"/>
</dbReference>
<dbReference type="GO" id="GO:0005886">
    <property type="term" value="C:plasma membrane"/>
    <property type="evidence" value="ECO:0007669"/>
    <property type="project" value="UniProtKB-SubCell"/>
</dbReference>
<comment type="subcellular location">
    <subcellularLocation>
        <location evidence="1">Cell membrane</location>
        <topology evidence="1">Lipid-anchor</topology>
        <topology evidence="1">GPI-anchor</topology>
    </subcellularLocation>
</comment>
<comment type="caution">
    <text evidence="10">The sequence shown here is derived from an EMBL/GenBank/DDBJ whole genome shotgun (WGS) entry which is preliminary data.</text>
</comment>
<evidence type="ECO:0000256" key="4">
    <source>
        <dbReference type="ARBA" id="ARBA00022622"/>
    </source>
</evidence>
<evidence type="ECO:0000256" key="8">
    <source>
        <dbReference type="SAM" id="SignalP"/>
    </source>
</evidence>
<accession>A0A8T0Q0J5</accession>
<gene>
    <name evidence="10" type="ORF">PVAP13_7NG238400</name>
</gene>
<evidence type="ECO:0000256" key="3">
    <source>
        <dbReference type="ARBA" id="ARBA00022475"/>
    </source>
</evidence>
<evidence type="ECO:0000256" key="7">
    <source>
        <dbReference type="ARBA" id="ARBA00024686"/>
    </source>
</evidence>
<evidence type="ECO:0000259" key="9">
    <source>
        <dbReference type="PROSITE" id="PS50213"/>
    </source>
</evidence>
<comment type="function">
    <text evidence="7">May be a cell surface adhesion protein.</text>
</comment>
<organism evidence="10 11">
    <name type="scientific">Panicum virgatum</name>
    <name type="common">Blackwell switchgrass</name>
    <dbReference type="NCBI Taxonomy" id="38727"/>
    <lineage>
        <taxon>Eukaryota</taxon>
        <taxon>Viridiplantae</taxon>
        <taxon>Streptophyta</taxon>
        <taxon>Embryophyta</taxon>
        <taxon>Tracheophyta</taxon>
        <taxon>Spermatophyta</taxon>
        <taxon>Magnoliopsida</taxon>
        <taxon>Liliopsida</taxon>
        <taxon>Poales</taxon>
        <taxon>Poaceae</taxon>
        <taxon>PACMAD clade</taxon>
        <taxon>Panicoideae</taxon>
        <taxon>Panicodae</taxon>
        <taxon>Paniceae</taxon>
        <taxon>Panicinae</taxon>
        <taxon>Panicum</taxon>
        <taxon>Panicum sect. Hiantes</taxon>
    </lineage>
</organism>
<evidence type="ECO:0000256" key="1">
    <source>
        <dbReference type="ARBA" id="ARBA00004609"/>
    </source>
</evidence>
<name>A0A8T0Q0J5_PANVG</name>
<dbReference type="PANTHER" id="PTHR32077">
    <property type="entry name" value="FASCICLIN-LIKE ARABINOGALACTAN PROTEIN"/>
    <property type="match status" value="1"/>
</dbReference>
<dbReference type="InterPro" id="IPR045003">
    <property type="entry name" value="FLA_A"/>
</dbReference>
<dbReference type="SUPFAM" id="SSF82153">
    <property type="entry name" value="FAS1 domain"/>
    <property type="match status" value="1"/>
</dbReference>
<reference evidence="10" key="1">
    <citation type="submission" date="2020-05" db="EMBL/GenBank/DDBJ databases">
        <title>WGS assembly of Panicum virgatum.</title>
        <authorList>
            <person name="Lovell J.T."/>
            <person name="Jenkins J."/>
            <person name="Shu S."/>
            <person name="Juenger T.E."/>
            <person name="Schmutz J."/>
        </authorList>
    </citation>
    <scope>NUCLEOTIDE SEQUENCE</scope>
    <source>
        <strain evidence="10">AP13</strain>
    </source>
</reference>
<comment type="similarity">
    <text evidence="2">Belongs to the fasciclin-like AGP family.</text>
</comment>
<dbReference type="InterPro" id="IPR036378">
    <property type="entry name" value="FAS1_dom_sf"/>
</dbReference>
<feature type="signal peptide" evidence="8">
    <location>
        <begin position="1"/>
        <end position="25"/>
    </location>
</feature>
<keyword evidence="4" id="KW-0336">GPI-anchor</keyword>
<feature type="domain" description="FAS1" evidence="9">
    <location>
        <begin position="55"/>
        <end position="197"/>
    </location>
</feature>
<proteinExistence type="inferred from homology"/>
<keyword evidence="6" id="KW-0472">Membrane</keyword>
<dbReference type="Gene3D" id="2.30.180.10">
    <property type="entry name" value="FAS1 domain"/>
    <property type="match status" value="1"/>
</dbReference>
<dbReference type="PANTHER" id="PTHR32077:SF9">
    <property type="entry name" value="FASCICLIN-LIKE ARABINOGALACTAN PROTEIN 7"/>
    <property type="match status" value="1"/>
</dbReference>
<keyword evidence="4" id="KW-0325">Glycoprotein</keyword>
<keyword evidence="4" id="KW-0449">Lipoprotein</keyword>
<dbReference type="OrthoDB" id="286301at2759"/>
<evidence type="ECO:0000313" key="10">
    <source>
        <dbReference type="EMBL" id="KAG2566845.1"/>
    </source>
</evidence>
<sequence length="267" mass="28047">MRCCAAAVALLAAVMSVSVVLHAGAHRPLAKLPRPRAAALQRTDTWPPTPQAKGGANLTAILTLDGPFRTFLGYLQQTKLVEVFQNQACLTDQGITIFVPVDRAFAAVKPSVLSGLSGLQLKNLMMCHSLAKHYELADFEGLSRIGPVTTFAGGLYTVNVTYDAGTVHVRSRWADAKIVGSVSVDAPMAIYELDRVLLPATLFHAQPPVAAIPDGAGAPTTEPDPVAPRQYHSAGVADAPISAYGGGDRFARHAAIAFLGAMALVAL</sequence>